<dbReference type="Proteomes" id="UP000008021">
    <property type="component" value="Chromosome 7"/>
</dbReference>
<evidence type="ECO:0000313" key="1">
    <source>
        <dbReference type="EnsemblPlants" id="OMERI07G01300.1"/>
    </source>
</evidence>
<protein>
    <submittedName>
        <fullName evidence="1">Uncharacterized protein</fullName>
    </submittedName>
</protein>
<dbReference type="AlphaFoldDB" id="A0A0E0E795"/>
<evidence type="ECO:0000313" key="2">
    <source>
        <dbReference type="Proteomes" id="UP000008021"/>
    </source>
</evidence>
<accession>A0A0E0E795</accession>
<sequence length="97" mass="11293">MAFLYHENSIVIEYSDVNMEIFQSIQKHLQVNMEFVMKSVKPGGPLALVIRNSEWTVTKSILNLLKSFCQVQVQILRFYRSRQALKLQTNIQTVGFN</sequence>
<dbReference type="HOGENOM" id="CLU_2609938_0_0_1"/>
<dbReference type="EnsemblPlants" id="OMERI07G01300.1">
    <property type="protein sequence ID" value="OMERI07G01300.1"/>
    <property type="gene ID" value="OMERI07G01300"/>
</dbReference>
<reference evidence="1" key="2">
    <citation type="submission" date="2018-05" db="EMBL/GenBank/DDBJ databases">
        <title>OmerRS3 (Oryza meridionalis Reference Sequence Version 3).</title>
        <authorList>
            <person name="Zhang J."/>
            <person name="Kudrna D."/>
            <person name="Lee S."/>
            <person name="Talag J."/>
            <person name="Welchert J."/>
            <person name="Wing R.A."/>
        </authorList>
    </citation>
    <scope>NUCLEOTIDE SEQUENCE [LARGE SCALE GENOMIC DNA]</scope>
    <source>
        <strain evidence="1">cv. OR44</strain>
    </source>
</reference>
<proteinExistence type="predicted"/>
<name>A0A0E0E795_9ORYZ</name>
<reference evidence="1" key="1">
    <citation type="submission" date="2015-04" db="UniProtKB">
        <authorList>
            <consortium name="EnsemblPlants"/>
        </authorList>
    </citation>
    <scope>IDENTIFICATION</scope>
</reference>
<organism evidence="1">
    <name type="scientific">Oryza meridionalis</name>
    <dbReference type="NCBI Taxonomy" id="40149"/>
    <lineage>
        <taxon>Eukaryota</taxon>
        <taxon>Viridiplantae</taxon>
        <taxon>Streptophyta</taxon>
        <taxon>Embryophyta</taxon>
        <taxon>Tracheophyta</taxon>
        <taxon>Spermatophyta</taxon>
        <taxon>Magnoliopsida</taxon>
        <taxon>Liliopsida</taxon>
        <taxon>Poales</taxon>
        <taxon>Poaceae</taxon>
        <taxon>BOP clade</taxon>
        <taxon>Oryzoideae</taxon>
        <taxon>Oryzeae</taxon>
        <taxon>Oryzinae</taxon>
        <taxon>Oryza</taxon>
    </lineage>
</organism>
<keyword evidence="2" id="KW-1185">Reference proteome</keyword>
<dbReference type="Gramene" id="OMERI07G01300.1">
    <property type="protein sequence ID" value="OMERI07G01300.1"/>
    <property type="gene ID" value="OMERI07G01300"/>
</dbReference>